<dbReference type="AlphaFoldDB" id="A0A6G1IXC8"/>
<reference evidence="2" key="1">
    <citation type="journal article" date="2020" name="Stud. Mycol.">
        <title>101 Dothideomycetes genomes: a test case for predicting lifestyles and emergence of pathogens.</title>
        <authorList>
            <person name="Haridas S."/>
            <person name="Albert R."/>
            <person name="Binder M."/>
            <person name="Bloem J."/>
            <person name="Labutti K."/>
            <person name="Salamov A."/>
            <person name="Andreopoulos B."/>
            <person name="Baker S."/>
            <person name="Barry K."/>
            <person name="Bills G."/>
            <person name="Bluhm B."/>
            <person name="Cannon C."/>
            <person name="Castanera R."/>
            <person name="Culley D."/>
            <person name="Daum C."/>
            <person name="Ezra D."/>
            <person name="Gonzalez J."/>
            <person name="Henrissat B."/>
            <person name="Kuo A."/>
            <person name="Liang C."/>
            <person name="Lipzen A."/>
            <person name="Lutzoni F."/>
            <person name="Magnuson J."/>
            <person name="Mondo S."/>
            <person name="Nolan M."/>
            <person name="Ohm R."/>
            <person name="Pangilinan J."/>
            <person name="Park H.-J."/>
            <person name="Ramirez L."/>
            <person name="Alfaro M."/>
            <person name="Sun H."/>
            <person name="Tritt A."/>
            <person name="Yoshinaga Y."/>
            <person name="Zwiers L.-H."/>
            <person name="Turgeon B."/>
            <person name="Goodwin S."/>
            <person name="Spatafora J."/>
            <person name="Crous P."/>
            <person name="Grigoriev I."/>
        </authorList>
    </citation>
    <scope>NUCLEOTIDE SEQUENCE</scope>
    <source>
        <strain evidence="2">CBS 122367</strain>
    </source>
</reference>
<protein>
    <submittedName>
        <fullName evidence="2">Uncharacterized protein</fullName>
    </submittedName>
</protein>
<sequence length="193" mass="22012">MPHPPLRTLTPTLLSLILPLILRLYTIHLHPFFLPLGLYALLTEKGYRETLEWLTPEFSEHTGPFSHIGVCLLAQLFVQDMPGWRGEVLFWTVFVRWAVGVERGVRRGIDSFKDAYKARFKGTLTRVHAILAATALTPIFVTQGVELPHVVVIWLHFYHCVGFMIAAWNYCCLPRCRKPTAAMLGKSKEWAGN</sequence>
<feature type="transmembrane region" description="Helical" evidence="1">
    <location>
        <begin position="20"/>
        <end position="42"/>
    </location>
</feature>
<evidence type="ECO:0000313" key="2">
    <source>
        <dbReference type="EMBL" id="KAF2682894.1"/>
    </source>
</evidence>
<proteinExistence type="predicted"/>
<accession>A0A6G1IXC8</accession>
<feature type="transmembrane region" description="Helical" evidence="1">
    <location>
        <begin position="127"/>
        <end position="145"/>
    </location>
</feature>
<dbReference type="OrthoDB" id="3769912at2759"/>
<keyword evidence="1" id="KW-1133">Transmembrane helix</keyword>
<keyword evidence="1" id="KW-0812">Transmembrane</keyword>
<dbReference type="Proteomes" id="UP000799291">
    <property type="component" value="Unassembled WGS sequence"/>
</dbReference>
<name>A0A6G1IXC8_9PLEO</name>
<feature type="transmembrane region" description="Helical" evidence="1">
    <location>
        <begin position="151"/>
        <end position="173"/>
    </location>
</feature>
<evidence type="ECO:0000256" key="1">
    <source>
        <dbReference type="SAM" id="Phobius"/>
    </source>
</evidence>
<organism evidence="2 3">
    <name type="scientific">Lentithecium fluviatile CBS 122367</name>
    <dbReference type="NCBI Taxonomy" id="1168545"/>
    <lineage>
        <taxon>Eukaryota</taxon>
        <taxon>Fungi</taxon>
        <taxon>Dikarya</taxon>
        <taxon>Ascomycota</taxon>
        <taxon>Pezizomycotina</taxon>
        <taxon>Dothideomycetes</taxon>
        <taxon>Pleosporomycetidae</taxon>
        <taxon>Pleosporales</taxon>
        <taxon>Massarineae</taxon>
        <taxon>Lentitheciaceae</taxon>
        <taxon>Lentithecium</taxon>
    </lineage>
</organism>
<dbReference type="EMBL" id="MU005585">
    <property type="protein sequence ID" value="KAF2682894.1"/>
    <property type="molecule type" value="Genomic_DNA"/>
</dbReference>
<gene>
    <name evidence="2" type="ORF">K458DRAFT_390170</name>
</gene>
<keyword evidence="3" id="KW-1185">Reference proteome</keyword>
<keyword evidence="1" id="KW-0472">Membrane</keyword>
<evidence type="ECO:0000313" key="3">
    <source>
        <dbReference type="Proteomes" id="UP000799291"/>
    </source>
</evidence>